<evidence type="ECO:0000313" key="2">
    <source>
        <dbReference type="EMBL" id="BAZ02669.1"/>
    </source>
</evidence>
<dbReference type="InterPro" id="IPR050678">
    <property type="entry name" value="DNA_Partitioning_ATPase"/>
</dbReference>
<name>A0A1Z4NAA2_9CYAN</name>
<dbReference type="InterPro" id="IPR025669">
    <property type="entry name" value="AAA_dom"/>
</dbReference>
<feature type="domain" description="AAA" evidence="1">
    <location>
        <begin position="5"/>
        <end position="168"/>
    </location>
</feature>
<gene>
    <name evidence="2" type="ORF">NIES37_66820</name>
</gene>
<dbReference type="EMBL" id="AP018248">
    <property type="protein sequence ID" value="BAZ02669.1"/>
    <property type="molecule type" value="Genomic_DNA"/>
</dbReference>
<dbReference type="KEGG" id="ttq:NIES37_66820"/>
<sequence>MKQIVISLLANAGGVGKTTLSVHLAYEMSRRGFSVAMIDLDPQRSLDVFCGLAPAEPSKTLVEVLSKDFKGNWSLAPVWKDFNVNVEVCQGHPLLAEIANELVIRKRGEYALSDRLKSFPLPHNLIILDCPATLGMLNVNALAASTHILVPVQLEMKAISGSAELVEWCISTAEELHLDPRPPILGFVPSMYDESVAMHRQYLEQLPEIAKQLHLKLYPKVRNSNEFKNASAHGLPLQVYRPKHPACKDFKPIADDLAALIKDRKEKK</sequence>
<keyword evidence="3" id="KW-1185">Reference proteome</keyword>
<reference evidence="2 3" key="1">
    <citation type="submission" date="2017-06" db="EMBL/GenBank/DDBJ databases">
        <title>Genome sequencing of cyanobaciteial culture collection at National Institute for Environmental Studies (NIES).</title>
        <authorList>
            <person name="Hirose Y."/>
            <person name="Shimura Y."/>
            <person name="Fujisawa T."/>
            <person name="Nakamura Y."/>
            <person name="Kawachi M."/>
        </authorList>
    </citation>
    <scope>NUCLEOTIDE SEQUENCE [LARGE SCALE GENOMIC DNA]</scope>
    <source>
        <strain evidence="2 3">NIES-37</strain>
    </source>
</reference>
<dbReference type="Proteomes" id="UP000218785">
    <property type="component" value="Chromosome"/>
</dbReference>
<dbReference type="PANTHER" id="PTHR13696">
    <property type="entry name" value="P-LOOP CONTAINING NUCLEOSIDE TRIPHOSPHATE HYDROLASE"/>
    <property type="match status" value="1"/>
</dbReference>
<dbReference type="SUPFAM" id="SSF52540">
    <property type="entry name" value="P-loop containing nucleoside triphosphate hydrolases"/>
    <property type="match status" value="1"/>
</dbReference>
<dbReference type="Pfam" id="PF13614">
    <property type="entry name" value="AAA_31"/>
    <property type="match status" value="1"/>
</dbReference>
<dbReference type="AlphaFoldDB" id="A0A1Z4NAA2"/>
<accession>A0A1Z4NAA2</accession>
<evidence type="ECO:0000259" key="1">
    <source>
        <dbReference type="Pfam" id="PF13614"/>
    </source>
</evidence>
<evidence type="ECO:0000313" key="3">
    <source>
        <dbReference type="Proteomes" id="UP000218785"/>
    </source>
</evidence>
<dbReference type="InterPro" id="IPR027417">
    <property type="entry name" value="P-loop_NTPase"/>
</dbReference>
<proteinExistence type="predicted"/>
<dbReference type="PANTHER" id="PTHR13696:SF52">
    <property type="entry name" value="PARA FAMILY PROTEIN CT_582"/>
    <property type="match status" value="1"/>
</dbReference>
<organism evidence="2 3">
    <name type="scientific">Tolypothrix tenuis PCC 7101</name>
    <dbReference type="NCBI Taxonomy" id="231146"/>
    <lineage>
        <taxon>Bacteria</taxon>
        <taxon>Bacillati</taxon>
        <taxon>Cyanobacteriota</taxon>
        <taxon>Cyanophyceae</taxon>
        <taxon>Nostocales</taxon>
        <taxon>Tolypothrichaceae</taxon>
        <taxon>Tolypothrix</taxon>
    </lineage>
</organism>
<protein>
    <submittedName>
        <fullName evidence="2">Chromosome partitioning ATPase ParA family protein</fullName>
    </submittedName>
</protein>
<dbReference type="CDD" id="cd02042">
    <property type="entry name" value="ParAB_family"/>
    <property type="match status" value="1"/>
</dbReference>
<dbReference type="RefSeq" id="WP_096583060.1">
    <property type="nucleotide sequence ID" value="NZ_CAWNJS010000001.1"/>
</dbReference>
<dbReference type="Gene3D" id="3.40.50.300">
    <property type="entry name" value="P-loop containing nucleotide triphosphate hydrolases"/>
    <property type="match status" value="1"/>
</dbReference>